<protein>
    <submittedName>
        <fullName evidence="2">Uncharacterized protein</fullName>
    </submittedName>
</protein>
<proteinExistence type="predicted"/>
<name>A0AAE1DBA2_9GAST</name>
<dbReference type="AlphaFoldDB" id="A0AAE1DBA2"/>
<sequence>MIQRSLTIHSLTHRPGDRPGAKKNRINHVESLFPGAPRGLICTTSYQQLIAIGMLHKDMKVRLLTSRAVYYSTPTQTIHSEVCLKRPDHSDNRINIENVRKGRNWRTCAERETVT</sequence>
<evidence type="ECO:0000256" key="1">
    <source>
        <dbReference type="SAM" id="MobiDB-lite"/>
    </source>
</evidence>
<reference evidence="2" key="1">
    <citation type="journal article" date="2023" name="G3 (Bethesda)">
        <title>A reference genome for the long-term kleptoplast-retaining sea slug Elysia crispata morphotype clarki.</title>
        <authorList>
            <person name="Eastman K.E."/>
            <person name="Pendleton A.L."/>
            <person name="Shaikh M.A."/>
            <person name="Suttiyut T."/>
            <person name="Ogas R."/>
            <person name="Tomko P."/>
            <person name="Gavelis G."/>
            <person name="Widhalm J.R."/>
            <person name="Wisecaver J.H."/>
        </authorList>
    </citation>
    <scope>NUCLEOTIDE SEQUENCE</scope>
    <source>
        <strain evidence="2">ECLA1</strain>
    </source>
</reference>
<comment type="caution">
    <text evidence="2">The sequence shown here is derived from an EMBL/GenBank/DDBJ whole genome shotgun (WGS) entry which is preliminary data.</text>
</comment>
<keyword evidence="3" id="KW-1185">Reference proteome</keyword>
<organism evidence="2 3">
    <name type="scientific">Elysia crispata</name>
    <name type="common">lettuce slug</name>
    <dbReference type="NCBI Taxonomy" id="231223"/>
    <lineage>
        <taxon>Eukaryota</taxon>
        <taxon>Metazoa</taxon>
        <taxon>Spiralia</taxon>
        <taxon>Lophotrochozoa</taxon>
        <taxon>Mollusca</taxon>
        <taxon>Gastropoda</taxon>
        <taxon>Heterobranchia</taxon>
        <taxon>Euthyneura</taxon>
        <taxon>Panpulmonata</taxon>
        <taxon>Sacoglossa</taxon>
        <taxon>Placobranchoidea</taxon>
        <taxon>Plakobranchidae</taxon>
        <taxon>Elysia</taxon>
    </lineage>
</organism>
<gene>
    <name evidence="2" type="ORF">RRG08_039301</name>
</gene>
<dbReference type="EMBL" id="JAWDGP010004468">
    <property type="protein sequence ID" value="KAK3764132.1"/>
    <property type="molecule type" value="Genomic_DNA"/>
</dbReference>
<feature type="compositionally biased region" description="Polar residues" evidence="1">
    <location>
        <begin position="1"/>
        <end position="10"/>
    </location>
</feature>
<accession>A0AAE1DBA2</accession>
<dbReference type="Proteomes" id="UP001283361">
    <property type="component" value="Unassembled WGS sequence"/>
</dbReference>
<evidence type="ECO:0000313" key="2">
    <source>
        <dbReference type="EMBL" id="KAK3764132.1"/>
    </source>
</evidence>
<feature type="region of interest" description="Disordered" evidence="1">
    <location>
        <begin position="1"/>
        <end position="23"/>
    </location>
</feature>
<evidence type="ECO:0000313" key="3">
    <source>
        <dbReference type="Proteomes" id="UP001283361"/>
    </source>
</evidence>